<reference evidence="2" key="1">
    <citation type="submission" date="2020-10" db="EMBL/GenBank/DDBJ databases">
        <authorList>
            <person name="Han B."/>
            <person name="Lu T."/>
            <person name="Zhao Q."/>
            <person name="Huang X."/>
            <person name="Zhao Y."/>
        </authorList>
    </citation>
    <scope>NUCLEOTIDE SEQUENCE</scope>
</reference>
<dbReference type="Pfam" id="PF00753">
    <property type="entry name" value="Lactamase_B"/>
    <property type="match status" value="1"/>
</dbReference>
<dbReference type="PANTHER" id="PTHR42773">
    <property type="entry name" value="METALLO-BETA-LACTAMASE-RELATED"/>
    <property type="match status" value="1"/>
</dbReference>
<proteinExistence type="predicted"/>
<name>A0A811PR36_9POAL</name>
<dbReference type="AlphaFoldDB" id="A0A811PR36"/>
<accession>A0A811PR36</accession>
<feature type="domain" description="Metallo-beta-lactamase" evidence="1">
    <location>
        <begin position="201"/>
        <end position="361"/>
    </location>
</feature>
<dbReference type="InterPro" id="IPR036866">
    <property type="entry name" value="RibonucZ/Hydroxyglut_hydro"/>
</dbReference>
<dbReference type="PANTHER" id="PTHR42773:SF1">
    <property type="entry name" value="METALLO-BETA-LACTAMASE FAMILY PROTEIN"/>
    <property type="match status" value="1"/>
</dbReference>
<organism evidence="2 3">
    <name type="scientific">Miscanthus lutarioriparius</name>
    <dbReference type="NCBI Taxonomy" id="422564"/>
    <lineage>
        <taxon>Eukaryota</taxon>
        <taxon>Viridiplantae</taxon>
        <taxon>Streptophyta</taxon>
        <taxon>Embryophyta</taxon>
        <taxon>Tracheophyta</taxon>
        <taxon>Spermatophyta</taxon>
        <taxon>Magnoliopsida</taxon>
        <taxon>Liliopsida</taxon>
        <taxon>Poales</taxon>
        <taxon>Poaceae</taxon>
        <taxon>PACMAD clade</taxon>
        <taxon>Panicoideae</taxon>
        <taxon>Andropogonodae</taxon>
        <taxon>Andropogoneae</taxon>
        <taxon>Saccharinae</taxon>
        <taxon>Miscanthus</taxon>
    </lineage>
</organism>
<protein>
    <recommendedName>
        <fullName evidence="1">Metallo-beta-lactamase domain-containing protein</fullName>
    </recommendedName>
</protein>
<dbReference type="Proteomes" id="UP000604825">
    <property type="component" value="Unassembled WGS sequence"/>
</dbReference>
<dbReference type="InterPro" id="IPR001279">
    <property type="entry name" value="Metallo-B-lactamas"/>
</dbReference>
<dbReference type="SMART" id="SM00849">
    <property type="entry name" value="Lactamase_B"/>
    <property type="match status" value="1"/>
</dbReference>
<dbReference type="EMBL" id="CAJGYO010000008">
    <property type="protein sequence ID" value="CAD6248867.1"/>
    <property type="molecule type" value="Genomic_DNA"/>
</dbReference>
<evidence type="ECO:0000313" key="3">
    <source>
        <dbReference type="Proteomes" id="UP000604825"/>
    </source>
</evidence>
<dbReference type="SUPFAM" id="SSF56281">
    <property type="entry name" value="Metallo-hydrolase/oxidoreductase"/>
    <property type="match status" value="1"/>
</dbReference>
<comment type="caution">
    <text evidence="2">The sequence shown here is derived from an EMBL/GenBank/DDBJ whole genome shotgun (WGS) entry which is preliminary data.</text>
</comment>
<keyword evidence="3" id="KW-1185">Reference proteome</keyword>
<dbReference type="OrthoDB" id="17458at2759"/>
<evidence type="ECO:0000313" key="2">
    <source>
        <dbReference type="EMBL" id="CAD6248867.1"/>
    </source>
</evidence>
<dbReference type="CDD" id="cd07727">
    <property type="entry name" value="YmaE-like_MBL-fold"/>
    <property type="match status" value="1"/>
</dbReference>
<sequence>MALMSLGAAVYSYFSTPTARPRPRRCILPFRAAASPAALDRRRRPQNVAGDFFVGEQSKIQLLFLFLQQQELCLTAARCLPFHGFIPSAAPRRPPLHRLPDLPMDGAASVAWLWLTLPSRAGMQEVFKRVDGKAAVAAQPNSEEERTKALQALLSCPTSSIHTEKPPKDMLKVQNMFPLPIDDNLLPGIYLCGYNSEDSYGATSYLVIHPQGNILIDSPRYTPKLANNIEKLGGARYMFLTHIDDVADHRKWTEQLKCKRIIHSGDVEETTADVEWKLEGNGPWNIGTDFELIHTPGHTPGSVCLYCKPLKVLFTGDHVANSEESDDLNLFLMYSKQSVSLQLESIRKLLEVEFEWLLPGHGYRIKYKDVQAKNAAIESLLANYTS</sequence>
<dbReference type="Pfam" id="PF13370">
    <property type="entry name" value="Fer4_13"/>
    <property type="match status" value="1"/>
</dbReference>
<gene>
    <name evidence="2" type="ORF">NCGR_LOCUS32750</name>
</gene>
<dbReference type="Gene3D" id="3.60.15.10">
    <property type="entry name" value="Ribonuclease Z/Hydroxyacylglutathione hydrolase-like"/>
    <property type="match status" value="1"/>
</dbReference>
<evidence type="ECO:0000259" key="1">
    <source>
        <dbReference type="SMART" id="SM00849"/>
    </source>
</evidence>